<dbReference type="InterPro" id="IPR049941">
    <property type="entry name" value="LPLAT_7/PORCN-like"/>
</dbReference>
<dbReference type="AlphaFoldDB" id="A0AAW0XKV2"/>
<comment type="catalytic activity">
    <reaction evidence="11">
        <text>[Wnt protein]-L-serine + (9Z)-hexadecenoyl-CoA = [Wnt protein]-O-(9Z)-hexadecenoyl-L-serine + CoA</text>
        <dbReference type="Rhea" id="RHEA:45336"/>
        <dbReference type="Rhea" id="RHEA-COMP:11170"/>
        <dbReference type="Rhea" id="RHEA-COMP:11171"/>
        <dbReference type="ChEBI" id="CHEBI:29999"/>
        <dbReference type="ChEBI" id="CHEBI:57287"/>
        <dbReference type="ChEBI" id="CHEBI:61540"/>
        <dbReference type="ChEBI" id="CHEBI:85189"/>
        <dbReference type="EC" id="2.3.1.250"/>
    </reaction>
</comment>
<dbReference type="GO" id="GO:1990698">
    <property type="term" value="F:palmitoleoyltransferase activity"/>
    <property type="evidence" value="ECO:0007669"/>
    <property type="project" value="UniProtKB-EC"/>
</dbReference>
<dbReference type="GO" id="GO:0005783">
    <property type="term" value="C:endoplasmic reticulum"/>
    <property type="evidence" value="ECO:0007669"/>
    <property type="project" value="TreeGrafter"/>
</dbReference>
<evidence type="ECO:0000256" key="7">
    <source>
        <dbReference type="ARBA" id="ARBA00023315"/>
    </source>
</evidence>
<protein>
    <recommendedName>
        <fullName evidence="10">Protein-serine O-palmitoleoyltransferase porcupine</fullName>
        <ecNumber evidence="9">2.3.1.250</ecNumber>
    </recommendedName>
</protein>
<feature type="transmembrane region" description="Helical" evidence="12">
    <location>
        <begin position="197"/>
        <end position="215"/>
    </location>
</feature>
<feature type="transmembrane region" description="Helical" evidence="12">
    <location>
        <begin position="90"/>
        <end position="107"/>
    </location>
</feature>
<keyword evidence="7" id="KW-0012">Acyltransferase</keyword>
<keyword evidence="14" id="KW-1185">Reference proteome</keyword>
<evidence type="ECO:0000256" key="12">
    <source>
        <dbReference type="SAM" id="Phobius"/>
    </source>
</evidence>
<dbReference type="PANTHER" id="PTHR13906">
    <property type="entry name" value="PORCUPINE"/>
    <property type="match status" value="1"/>
</dbReference>
<keyword evidence="2" id="KW-0808">Transferase</keyword>
<reference evidence="13 14" key="1">
    <citation type="journal article" date="2024" name="BMC Genomics">
        <title>Genome assembly of redclaw crayfish (Cherax quadricarinatus) provides insights into its immune adaptation and hypoxia tolerance.</title>
        <authorList>
            <person name="Liu Z."/>
            <person name="Zheng J."/>
            <person name="Li H."/>
            <person name="Fang K."/>
            <person name="Wang S."/>
            <person name="He J."/>
            <person name="Zhou D."/>
            <person name="Weng S."/>
            <person name="Chi M."/>
            <person name="Gu Z."/>
            <person name="He J."/>
            <person name="Li F."/>
            <person name="Wang M."/>
        </authorList>
    </citation>
    <scope>NUCLEOTIDE SEQUENCE [LARGE SCALE GENOMIC DNA]</scope>
    <source>
        <strain evidence="13">ZL_2023a</strain>
    </source>
</reference>
<comment type="subcellular location">
    <subcellularLocation>
        <location evidence="1">Membrane</location>
        <topology evidence="1">Multi-pass membrane protein</topology>
    </subcellularLocation>
</comment>
<feature type="transmembrane region" description="Helical" evidence="12">
    <location>
        <begin position="411"/>
        <end position="432"/>
    </location>
</feature>
<feature type="transmembrane region" description="Helical" evidence="12">
    <location>
        <begin position="227"/>
        <end position="256"/>
    </location>
</feature>
<sequence length="473" mass="54098">MADFAYYDYDQESDSAEYVDYYDEDIYEFPGEEPWEEEEEEEVTSQFTLSELYEYCVVPTLSDSYHHLYNLLVWSLIFMLTTRIVRPPAWLVHLISTACGCVVVWDLFGLRTGYMACLTGVGILALVVSHYASQSRRGPWTCVACVAFLIFGELWWADPVDWHSIRGSQMIILMKLVSVGYDLDSATLLSPPNPLEIAGYIMNPGTVIFGPWFSFSSYLKVVGPLSWSLWLIPGIVLRLALSIMFLLVSTCYTSWLVPDSANRWGLAYREALSFRFSHYFVSYLSETSALLAGLDMSKVARPYFIELPRSLVEVVIYWNVPMHHWLKTYVFKTARNHLGIFWALLLTYSMSALFHGLNFQLAAVLLSLGFYTFVEYSLRAKLASVFDACILARPCSDTCSHKQKACSWFSLSTNLVFGMLTVFHLAYLGIMFDSSSQQQETGYSMIHTLNKWSSLNYASHWVTFVCYVMYSVI</sequence>
<dbReference type="GO" id="GO:0030258">
    <property type="term" value="P:lipid modification"/>
    <property type="evidence" value="ECO:0007669"/>
    <property type="project" value="TreeGrafter"/>
</dbReference>
<gene>
    <name evidence="13" type="ORF">OTU49_003986</name>
</gene>
<evidence type="ECO:0000256" key="3">
    <source>
        <dbReference type="ARBA" id="ARBA00022687"/>
    </source>
</evidence>
<dbReference type="GO" id="GO:0016020">
    <property type="term" value="C:membrane"/>
    <property type="evidence" value="ECO:0007669"/>
    <property type="project" value="UniProtKB-SubCell"/>
</dbReference>
<feature type="transmembrane region" description="Helical" evidence="12">
    <location>
        <begin position="139"/>
        <end position="157"/>
    </location>
</feature>
<evidence type="ECO:0000313" key="14">
    <source>
        <dbReference type="Proteomes" id="UP001445076"/>
    </source>
</evidence>
<organism evidence="13 14">
    <name type="scientific">Cherax quadricarinatus</name>
    <name type="common">Australian red claw crayfish</name>
    <dbReference type="NCBI Taxonomy" id="27406"/>
    <lineage>
        <taxon>Eukaryota</taxon>
        <taxon>Metazoa</taxon>
        <taxon>Ecdysozoa</taxon>
        <taxon>Arthropoda</taxon>
        <taxon>Crustacea</taxon>
        <taxon>Multicrustacea</taxon>
        <taxon>Malacostraca</taxon>
        <taxon>Eumalacostraca</taxon>
        <taxon>Eucarida</taxon>
        <taxon>Decapoda</taxon>
        <taxon>Pleocyemata</taxon>
        <taxon>Astacidea</taxon>
        <taxon>Parastacoidea</taxon>
        <taxon>Parastacidae</taxon>
        <taxon>Cherax</taxon>
    </lineage>
</organism>
<feature type="transmembrane region" description="Helical" evidence="12">
    <location>
        <begin position="113"/>
        <end position="132"/>
    </location>
</feature>
<comment type="caution">
    <text evidence="13">The sequence shown here is derived from an EMBL/GenBank/DDBJ whole genome shotgun (WGS) entry which is preliminary data.</text>
</comment>
<dbReference type="EMBL" id="JARKIK010000039">
    <property type="protein sequence ID" value="KAK8738644.1"/>
    <property type="molecule type" value="Genomic_DNA"/>
</dbReference>
<evidence type="ECO:0000256" key="6">
    <source>
        <dbReference type="ARBA" id="ARBA00023136"/>
    </source>
</evidence>
<feature type="transmembrane region" description="Helical" evidence="12">
    <location>
        <begin position="340"/>
        <end position="373"/>
    </location>
</feature>
<name>A0AAW0XKV2_CHEQU</name>
<dbReference type="PANTHER" id="PTHR13906:SF12">
    <property type="entry name" value="PROTEIN-SERINE O-PALMITOLEOYLTRANSFERASE PORCUPINE"/>
    <property type="match status" value="1"/>
</dbReference>
<dbReference type="GO" id="GO:0016055">
    <property type="term" value="P:Wnt signaling pathway"/>
    <property type="evidence" value="ECO:0007669"/>
    <property type="project" value="UniProtKB-KW"/>
</dbReference>
<evidence type="ECO:0000256" key="10">
    <source>
        <dbReference type="ARBA" id="ARBA00040371"/>
    </source>
</evidence>
<accession>A0AAW0XKV2</accession>
<dbReference type="GO" id="GO:0061355">
    <property type="term" value="P:Wnt protein secretion"/>
    <property type="evidence" value="ECO:0007669"/>
    <property type="project" value="TreeGrafter"/>
</dbReference>
<dbReference type="Pfam" id="PF03062">
    <property type="entry name" value="MBOAT"/>
    <property type="match status" value="1"/>
</dbReference>
<keyword evidence="5 12" id="KW-1133">Transmembrane helix</keyword>
<dbReference type="InterPro" id="IPR004299">
    <property type="entry name" value="MBOAT_fam"/>
</dbReference>
<keyword evidence="3" id="KW-0879">Wnt signaling pathway</keyword>
<evidence type="ECO:0000256" key="2">
    <source>
        <dbReference type="ARBA" id="ARBA00022679"/>
    </source>
</evidence>
<dbReference type="Proteomes" id="UP001445076">
    <property type="component" value="Unassembled WGS sequence"/>
</dbReference>
<evidence type="ECO:0000256" key="8">
    <source>
        <dbReference type="ARBA" id="ARBA00038269"/>
    </source>
</evidence>
<evidence type="ECO:0000313" key="13">
    <source>
        <dbReference type="EMBL" id="KAK8738644.1"/>
    </source>
</evidence>
<evidence type="ECO:0000256" key="5">
    <source>
        <dbReference type="ARBA" id="ARBA00022989"/>
    </source>
</evidence>
<keyword evidence="6 12" id="KW-0472">Membrane</keyword>
<comment type="similarity">
    <text evidence="8">Belongs to the membrane-bound acyltransferase family. Porcupine subfamily.</text>
</comment>
<dbReference type="GO" id="GO:0017147">
    <property type="term" value="F:Wnt-protein binding"/>
    <property type="evidence" value="ECO:0007669"/>
    <property type="project" value="TreeGrafter"/>
</dbReference>
<dbReference type="EC" id="2.3.1.250" evidence="9"/>
<keyword evidence="4 12" id="KW-0812">Transmembrane</keyword>
<evidence type="ECO:0000256" key="1">
    <source>
        <dbReference type="ARBA" id="ARBA00004141"/>
    </source>
</evidence>
<evidence type="ECO:0000256" key="4">
    <source>
        <dbReference type="ARBA" id="ARBA00022692"/>
    </source>
</evidence>
<evidence type="ECO:0000256" key="11">
    <source>
        <dbReference type="ARBA" id="ARBA00047978"/>
    </source>
</evidence>
<evidence type="ECO:0000256" key="9">
    <source>
        <dbReference type="ARBA" id="ARBA00038867"/>
    </source>
</evidence>
<proteinExistence type="inferred from homology"/>